<evidence type="ECO:0000313" key="2">
    <source>
        <dbReference type="Proteomes" id="UP001199525"/>
    </source>
</evidence>
<keyword evidence="2" id="KW-1185">Reference proteome</keyword>
<proteinExistence type="predicted"/>
<comment type="caution">
    <text evidence="1">The sequence shown here is derived from an EMBL/GenBank/DDBJ whole genome shotgun (WGS) entry which is preliminary data.</text>
</comment>
<name>A0ABS8ILB1_9NOSO</name>
<dbReference type="Proteomes" id="UP001199525">
    <property type="component" value="Unassembled WGS sequence"/>
</dbReference>
<dbReference type="RefSeq" id="WP_229491084.1">
    <property type="nucleotide sequence ID" value="NZ_JAIVFQ010000171.1"/>
</dbReference>
<dbReference type="EMBL" id="JAIVFQ010000171">
    <property type="protein sequence ID" value="MCC5604908.1"/>
    <property type="molecule type" value="Genomic_DNA"/>
</dbReference>
<protein>
    <submittedName>
        <fullName evidence="1">Uncharacterized protein</fullName>
    </submittedName>
</protein>
<gene>
    <name evidence="1" type="ORF">LC586_38700</name>
</gene>
<organism evidence="1 2">
    <name type="scientific">Nostoc favosum CHAB5714</name>
    <dbReference type="NCBI Taxonomy" id="2780399"/>
    <lineage>
        <taxon>Bacteria</taxon>
        <taxon>Bacillati</taxon>
        <taxon>Cyanobacteriota</taxon>
        <taxon>Cyanophyceae</taxon>
        <taxon>Nostocales</taxon>
        <taxon>Nostocaceae</taxon>
        <taxon>Nostoc</taxon>
        <taxon>Nostoc favosum</taxon>
    </lineage>
</organism>
<evidence type="ECO:0000313" key="1">
    <source>
        <dbReference type="EMBL" id="MCC5604908.1"/>
    </source>
</evidence>
<accession>A0ABS8ILB1</accession>
<sequence length="82" mass="8810">MNINIDIEKLILEGVPISHSQARLLQAEVEHELAKLLANEGLPDNLLSGGVVPGGAIQLKPGINTSQMGQQIAQEIYRGMKP</sequence>
<reference evidence="1 2" key="1">
    <citation type="journal article" date="2021" name="Microorganisms">
        <title>Genome Evolution of Filamentous Cyanobacterium Nostoc Species: From Facultative Symbiosis to Free Living.</title>
        <authorList>
            <person name="Huo D."/>
            <person name="Li H."/>
            <person name="Cai F."/>
            <person name="Guo X."/>
            <person name="Qiao Z."/>
            <person name="Wang W."/>
            <person name="Yu G."/>
            <person name="Li R."/>
        </authorList>
    </citation>
    <scope>NUCLEOTIDE SEQUENCE [LARGE SCALE GENOMIC DNA]</scope>
    <source>
        <strain evidence="1 2">CHAB 5714</strain>
    </source>
</reference>